<keyword evidence="1" id="KW-1133">Transmembrane helix</keyword>
<dbReference type="Proteomes" id="UP000008561">
    <property type="component" value="Chromosome"/>
</dbReference>
<feature type="transmembrane region" description="Helical" evidence="1">
    <location>
        <begin position="12"/>
        <end position="32"/>
    </location>
</feature>
<dbReference type="SMART" id="SM00740">
    <property type="entry name" value="PASTA"/>
    <property type="match status" value="3"/>
</dbReference>
<organism evidence="3 4">
    <name type="scientific">Desulfosudis oleivorans (strain DSM 6200 / JCM 39069 / Hxd3)</name>
    <name type="common">Desulfococcus oleovorans</name>
    <dbReference type="NCBI Taxonomy" id="96561"/>
    <lineage>
        <taxon>Bacteria</taxon>
        <taxon>Pseudomonadati</taxon>
        <taxon>Thermodesulfobacteriota</taxon>
        <taxon>Desulfobacteria</taxon>
        <taxon>Desulfobacterales</taxon>
        <taxon>Desulfosudaceae</taxon>
        <taxon>Desulfosudis</taxon>
    </lineage>
</organism>
<accession>A8ZUK2</accession>
<keyword evidence="1" id="KW-0812">Transmembrane</keyword>
<feature type="domain" description="PASTA" evidence="2">
    <location>
        <begin position="33"/>
        <end position="100"/>
    </location>
</feature>
<keyword evidence="1" id="KW-0472">Membrane</keyword>
<dbReference type="AlphaFoldDB" id="A8ZUK2"/>
<dbReference type="Gene3D" id="3.30.10.20">
    <property type="match status" value="3"/>
</dbReference>
<dbReference type="eggNOG" id="COG2815">
    <property type="taxonomic scope" value="Bacteria"/>
</dbReference>
<sequence length="323" mass="34911">MVKQLLKLSVLFVVMALGAGASVYLTFVFLVASEETVVVPDITGRNVAYGLEMLTGLGLSSRVKASDYSATVPKYHVIWQDPEPGARIKQGRSVSIIISRGNKEVLMPDLRGMGLDHVRIVIEENGLARGVLSEAHAAGVEARAVIAQYPGAGVTINRGTPVDLLVSLGKRPVAYVMPDITGDSLAEAIDSLDLLGLLPGEIRFEVRDTAPRNAVVGQVPEPGARVLEGSRVDLVINRVNAEEGSRLLQGGGGIRVSRYRLANGFLNRHINVKLNCMGTSFDLIDEFREPGSEVWAFIPAHQEATVLVYEDGKLVKTEVFESW</sequence>
<dbReference type="OrthoDB" id="5413511at2"/>
<gene>
    <name evidence="3" type="ordered locus">Dole_2230</name>
</gene>
<evidence type="ECO:0000256" key="1">
    <source>
        <dbReference type="SAM" id="Phobius"/>
    </source>
</evidence>
<name>A8ZUK2_DESOH</name>
<dbReference type="HOGENOM" id="CLU_859767_0_0_7"/>
<evidence type="ECO:0000259" key="2">
    <source>
        <dbReference type="PROSITE" id="PS51178"/>
    </source>
</evidence>
<evidence type="ECO:0000313" key="3">
    <source>
        <dbReference type="EMBL" id="ABW68034.1"/>
    </source>
</evidence>
<dbReference type="KEGG" id="dol:Dole_2230"/>
<proteinExistence type="predicted"/>
<protein>
    <submittedName>
        <fullName evidence="3">PASTA domain containing protein</fullName>
    </submittedName>
</protein>
<dbReference type="RefSeq" id="WP_012175646.1">
    <property type="nucleotide sequence ID" value="NC_009943.1"/>
</dbReference>
<keyword evidence="4" id="KW-1185">Reference proteome</keyword>
<dbReference type="EMBL" id="CP000859">
    <property type="protein sequence ID" value="ABW68034.1"/>
    <property type="molecule type" value="Genomic_DNA"/>
</dbReference>
<dbReference type="STRING" id="96561.Dole_2230"/>
<reference evidence="3 4" key="1">
    <citation type="submission" date="2007-10" db="EMBL/GenBank/DDBJ databases">
        <title>Complete sequence of Desulfococcus oleovorans Hxd3.</title>
        <authorList>
            <consortium name="US DOE Joint Genome Institute"/>
            <person name="Copeland A."/>
            <person name="Lucas S."/>
            <person name="Lapidus A."/>
            <person name="Barry K."/>
            <person name="Glavina del Rio T."/>
            <person name="Dalin E."/>
            <person name="Tice H."/>
            <person name="Pitluck S."/>
            <person name="Kiss H."/>
            <person name="Brettin T."/>
            <person name="Bruce D."/>
            <person name="Detter J.C."/>
            <person name="Han C."/>
            <person name="Schmutz J."/>
            <person name="Larimer F."/>
            <person name="Land M."/>
            <person name="Hauser L."/>
            <person name="Kyrpides N."/>
            <person name="Kim E."/>
            <person name="Wawrik B."/>
            <person name="Richardson P."/>
        </authorList>
    </citation>
    <scope>NUCLEOTIDE SEQUENCE [LARGE SCALE GENOMIC DNA]</scope>
    <source>
        <strain evidence="4">DSM 6200 / JCM 39069 / Hxd3</strain>
    </source>
</reference>
<dbReference type="CDD" id="cd06577">
    <property type="entry name" value="PASTA_pknB"/>
    <property type="match status" value="3"/>
</dbReference>
<dbReference type="InterPro" id="IPR005543">
    <property type="entry name" value="PASTA_dom"/>
</dbReference>
<feature type="domain" description="PASTA" evidence="2">
    <location>
        <begin position="101"/>
        <end position="168"/>
    </location>
</feature>
<feature type="domain" description="PASTA" evidence="2">
    <location>
        <begin position="171"/>
        <end position="238"/>
    </location>
</feature>
<dbReference type="Pfam" id="PF03793">
    <property type="entry name" value="PASTA"/>
    <property type="match status" value="3"/>
</dbReference>
<evidence type="ECO:0000313" key="4">
    <source>
        <dbReference type="Proteomes" id="UP000008561"/>
    </source>
</evidence>
<dbReference type="PROSITE" id="PS51178">
    <property type="entry name" value="PASTA"/>
    <property type="match status" value="3"/>
</dbReference>